<evidence type="ECO:0000256" key="7">
    <source>
        <dbReference type="SAM" id="Phobius"/>
    </source>
</evidence>
<feature type="transmembrane region" description="Helical" evidence="7">
    <location>
        <begin position="270"/>
        <end position="290"/>
    </location>
</feature>
<dbReference type="PRINTS" id="PR00171">
    <property type="entry name" value="SUGRTRNSPORT"/>
</dbReference>
<dbReference type="InterPro" id="IPR036259">
    <property type="entry name" value="MFS_trans_sf"/>
</dbReference>
<feature type="transmembrane region" description="Helical" evidence="7">
    <location>
        <begin position="346"/>
        <end position="369"/>
    </location>
</feature>
<accession>A0A0D2FPW5</accession>
<dbReference type="Proteomes" id="UP000053617">
    <property type="component" value="Unassembled WGS sequence"/>
</dbReference>
<feature type="transmembrane region" description="Helical" evidence="7">
    <location>
        <begin position="86"/>
        <end position="104"/>
    </location>
</feature>
<dbReference type="InterPro" id="IPR003663">
    <property type="entry name" value="Sugar/inositol_transpt"/>
</dbReference>
<feature type="transmembrane region" description="Helical" evidence="7">
    <location>
        <begin position="54"/>
        <end position="74"/>
    </location>
</feature>
<evidence type="ECO:0000256" key="1">
    <source>
        <dbReference type="ARBA" id="ARBA00004141"/>
    </source>
</evidence>
<dbReference type="InterPro" id="IPR020846">
    <property type="entry name" value="MFS_dom"/>
</dbReference>
<dbReference type="RefSeq" id="XP_013271378.1">
    <property type="nucleotide sequence ID" value="XM_013415924.1"/>
</dbReference>
<protein>
    <submittedName>
        <fullName evidence="9">Rhinocladiella mackenziei CBS 650.93 unplaced genomic scaffold supercont1.5, whole genome shotgun sequence</fullName>
    </submittedName>
</protein>
<dbReference type="Gene3D" id="1.20.1250.20">
    <property type="entry name" value="MFS general substrate transporter like domains"/>
    <property type="match status" value="1"/>
</dbReference>
<evidence type="ECO:0000256" key="5">
    <source>
        <dbReference type="ARBA" id="ARBA00022989"/>
    </source>
</evidence>
<keyword evidence="3" id="KW-0813">Transport</keyword>
<dbReference type="PROSITE" id="PS00217">
    <property type="entry name" value="SUGAR_TRANSPORT_2"/>
    <property type="match status" value="1"/>
</dbReference>
<keyword evidence="6 7" id="KW-0472">Membrane</keyword>
<feature type="transmembrane region" description="Helical" evidence="7">
    <location>
        <begin position="179"/>
        <end position="196"/>
    </location>
</feature>
<keyword evidence="10" id="KW-1185">Reference proteome</keyword>
<comment type="subcellular location">
    <subcellularLocation>
        <location evidence="1">Membrane</location>
        <topology evidence="1">Multi-pass membrane protein</topology>
    </subcellularLocation>
</comment>
<keyword evidence="5 7" id="KW-1133">Transmembrane helix</keyword>
<dbReference type="EMBL" id="KN847479">
    <property type="protein sequence ID" value="KIX04242.1"/>
    <property type="molecule type" value="Genomic_DNA"/>
</dbReference>
<dbReference type="OrthoDB" id="6612291at2759"/>
<dbReference type="GeneID" id="25295867"/>
<reference evidence="9 10" key="1">
    <citation type="submission" date="2015-01" db="EMBL/GenBank/DDBJ databases">
        <title>The Genome Sequence of Rhinocladiella mackenzie CBS 650.93.</title>
        <authorList>
            <consortium name="The Broad Institute Genomics Platform"/>
            <person name="Cuomo C."/>
            <person name="de Hoog S."/>
            <person name="Gorbushina A."/>
            <person name="Stielow B."/>
            <person name="Teixiera M."/>
            <person name="Abouelleil A."/>
            <person name="Chapman S.B."/>
            <person name="Priest M."/>
            <person name="Young S.K."/>
            <person name="Wortman J."/>
            <person name="Nusbaum C."/>
            <person name="Birren B."/>
        </authorList>
    </citation>
    <scope>NUCLEOTIDE SEQUENCE [LARGE SCALE GENOMIC DNA]</scope>
    <source>
        <strain evidence="9 10">CBS 650.93</strain>
    </source>
</reference>
<dbReference type="InterPro" id="IPR005828">
    <property type="entry name" value="MFS_sugar_transport-like"/>
</dbReference>
<sequence length="522" mass="57378">MAASPSLIRLLIVLFVALGSLTYGYCSSIIATTLGQPSFITYFSLDTRSNATDLTGAINGLYQAGGLFGCLSCIQSADWLGRRKAILLASVITVIGGALQAGSVNVSMYIVMRFVTGVGIGALVTLVPLYQSEIAPPKIRGWLVGMHGVLICVGYSLASWVGLGFYFVNASGAQWRLPLAIQCFPPFFLSLGVLFLPESPRWLIDHDRIEDAYKSFKAVRAETTDSIANDEVAIQAEFNLLQGQLMHEKMEALSFIDLFRRPSMRKRCTVGWLTMFGAQGTATLVINNYGPSLYASLGFNTVQQLLIQCGWISVCPFGNWINALVVDKVGRTRMLSESHTRFFPTLKSLLTILFSFLVFGFAGCVIALIGECITVDVFQRTGHRGAASAAVFFLFLHIAFFSSSCDATSYIYASEIFPTPVRAKGLSVSVSGLFIATIIFLQSAPPAFSNIGWKYYTVFIAVTTVIFFIVWFWFPETRERSLEDIGELFGDSVEPAPLGEEKIRSENIEEVPVRIEDMRDKS</sequence>
<name>A0A0D2FPW5_9EURO</name>
<evidence type="ECO:0000256" key="6">
    <source>
        <dbReference type="ARBA" id="ARBA00023136"/>
    </source>
</evidence>
<gene>
    <name evidence="9" type="ORF">Z518_07796</name>
</gene>
<feature type="transmembrane region" description="Helical" evidence="7">
    <location>
        <begin position="142"/>
        <end position="167"/>
    </location>
</feature>
<evidence type="ECO:0000313" key="10">
    <source>
        <dbReference type="Proteomes" id="UP000053617"/>
    </source>
</evidence>
<dbReference type="Pfam" id="PF00083">
    <property type="entry name" value="Sugar_tr"/>
    <property type="match status" value="1"/>
</dbReference>
<feature type="transmembrane region" description="Helical" evidence="7">
    <location>
        <begin position="425"/>
        <end position="443"/>
    </location>
</feature>
<evidence type="ECO:0000256" key="3">
    <source>
        <dbReference type="ARBA" id="ARBA00022448"/>
    </source>
</evidence>
<evidence type="ECO:0000259" key="8">
    <source>
        <dbReference type="PROSITE" id="PS50850"/>
    </source>
</evidence>
<keyword evidence="4 7" id="KW-0812">Transmembrane</keyword>
<dbReference type="InterPro" id="IPR005829">
    <property type="entry name" value="Sugar_transporter_CS"/>
</dbReference>
<evidence type="ECO:0000256" key="2">
    <source>
        <dbReference type="ARBA" id="ARBA00010992"/>
    </source>
</evidence>
<feature type="transmembrane region" description="Helical" evidence="7">
    <location>
        <begin position="305"/>
        <end position="325"/>
    </location>
</feature>
<dbReference type="PANTHER" id="PTHR48022:SF11">
    <property type="entry name" value="MONOSACCHARIDE TRANSPORTER (HXT8), PUTATIVE (AFU_ORTHOLOGUE AFUA_2G08120)-RELATED"/>
    <property type="match status" value="1"/>
</dbReference>
<feature type="transmembrane region" description="Helical" evidence="7">
    <location>
        <begin position="455"/>
        <end position="474"/>
    </location>
</feature>
<evidence type="ECO:0000313" key="9">
    <source>
        <dbReference type="EMBL" id="KIX04242.1"/>
    </source>
</evidence>
<dbReference type="InterPro" id="IPR050360">
    <property type="entry name" value="MFS_Sugar_Transporters"/>
</dbReference>
<dbReference type="PROSITE" id="PS50850">
    <property type="entry name" value="MFS"/>
    <property type="match status" value="1"/>
</dbReference>
<proteinExistence type="inferred from homology"/>
<feature type="transmembrane region" description="Helical" evidence="7">
    <location>
        <begin position="389"/>
        <end position="413"/>
    </location>
</feature>
<dbReference type="VEuPathDB" id="FungiDB:Z518_07796"/>
<organism evidence="9 10">
    <name type="scientific">Rhinocladiella mackenziei CBS 650.93</name>
    <dbReference type="NCBI Taxonomy" id="1442369"/>
    <lineage>
        <taxon>Eukaryota</taxon>
        <taxon>Fungi</taxon>
        <taxon>Dikarya</taxon>
        <taxon>Ascomycota</taxon>
        <taxon>Pezizomycotina</taxon>
        <taxon>Eurotiomycetes</taxon>
        <taxon>Chaetothyriomycetidae</taxon>
        <taxon>Chaetothyriales</taxon>
        <taxon>Herpotrichiellaceae</taxon>
        <taxon>Rhinocladiella</taxon>
    </lineage>
</organism>
<dbReference type="PANTHER" id="PTHR48022">
    <property type="entry name" value="PLASTIDIC GLUCOSE TRANSPORTER 4"/>
    <property type="match status" value="1"/>
</dbReference>
<comment type="similarity">
    <text evidence="2">Belongs to the major facilitator superfamily. Sugar transporter (TC 2.A.1.1) family.</text>
</comment>
<dbReference type="AlphaFoldDB" id="A0A0D2FPW5"/>
<dbReference type="HOGENOM" id="CLU_001265_30_13_1"/>
<dbReference type="GO" id="GO:0016020">
    <property type="term" value="C:membrane"/>
    <property type="evidence" value="ECO:0007669"/>
    <property type="project" value="UniProtKB-SubCell"/>
</dbReference>
<feature type="domain" description="Major facilitator superfamily (MFS) profile" evidence="8">
    <location>
        <begin position="12"/>
        <end position="478"/>
    </location>
</feature>
<evidence type="ECO:0000256" key="4">
    <source>
        <dbReference type="ARBA" id="ARBA00022692"/>
    </source>
</evidence>
<feature type="transmembrane region" description="Helical" evidence="7">
    <location>
        <begin position="110"/>
        <end position="130"/>
    </location>
</feature>
<dbReference type="GO" id="GO:0005351">
    <property type="term" value="F:carbohydrate:proton symporter activity"/>
    <property type="evidence" value="ECO:0007669"/>
    <property type="project" value="TreeGrafter"/>
</dbReference>
<dbReference type="SUPFAM" id="SSF103473">
    <property type="entry name" value="MFS general substrate transporter"/>
    <property type="match status" value="1"/>
</dbReference>